<dbReference type="PATRIC" id="fig|1317124.6.peg.2946"/>
<dbReference type="PANTHER" id="PTHR33908:SF3">
    <property type="entry name" value="UNDECAPRENYL PHOSPHATE-ALPHA-4-AMINO-4-DEOXY-L-ARABINOSE ARABINOSYL TRANSFERASE"/>
    <property type="match status" value="1"/>
</dbReference>
<comment type="subcellular location">
    <subcellularLocation>
        <location evidence="1">Cell membrane</location>
        <topology evidence="1">Multi-pass membrane protein</topology>
    </subcellularLocation>
</comment>
<evidence type="ECO:0000256" key="5">
    <source>
        <dbReference type="ARBA" id="ARBA00022692"/>
    </source>
</evidence>
<feature type="transmembrane region" description="Helical" evidence="8">
    <location>
        <begin position="260"/>
        <end position="278"/>
    </location>
</feature>
<sequence>MTSSAWRVPLIGALVTFAVTATLLMIMRPLMAIDETRYVTVAWEMWQGGSKIVPHLNGGIYSDKPPLLFWLINLVWGVTGPSEWAARLVAPGFGLLSVWLVAVLARRLWPEAPERSGLAALILASTGVFLLFGSTTMFDTMLAAATLLGMIAIWSLKDGLRIGPVLGLGVALGLGVFAKGPVILVHVLPAALLMPLWARAEGRPSIKGWYGRIGLAFLIAFGIVLLWLGPAVIFGGAAYREQILWKQSAGRMVESFAHGRPVWFFLALMPFFLWPWGWSRAGLAALKPSRLWADAGSRFVTLWGVSAFVAFSMISGKQAHYLVPELPALALLLSGMVPTAERRLRALRLLWLLPGILAAIAAAAVPFGAFPELPEGTGSWLLLGAGVAILLLAGVILMRARDGWRVEGLVAPMVLVAIEIMVLPILWTVYDPRPIGALIAAHSAHGVATTDRSYAGQFSYVARLAQPVDVIGNSADLGRWMAAHPQGLVLSAQPLDGVDGLSEIAERHFRQDDWRLYQVGAVTPPEAPAPSATGD</sequence>
<keyword evidence="2" id="KW-1003">Cell membrane</keyword>
<organism evidence="10 11">
    <name type="scientific">Thioclava atlantica</name>
    <dbReference type="NCBI Taxonomy" id="1317124"/>
    <lineage>
        <taxon>Bacteria</taxon>
        <taxon>Pseudomonadati</taxon>
        <taxon>Pseudomonadota</taxon>
        <taxon>Alphaproteobacteria</taxon>
        <taxon>Rhodobacterales</taxon>
        <taxon>Paracoccaceae</taxon>
        <taxon>Thioclava</taxon>
    </lineage>
</organism>
<evidence type="ECO:0000256" key="8">
    <source>
        <dbReference type="SAM" id="Phobius"/>
    </source>
</evidence>
<gene>
    <name evidence="10" type="ORF">DW2_14665</name>
</gene>
<feature type="transmembrane region" description="Helical" evidence="8">
    <location>
        <begin position="168"/>
        <end position="193"/>
    </location>
</feature>
<reference evidence="11" key="1">
    <citation type="submission" date="2013-04" db="EMBL/GenBank/DDBJ databases">
        <title>Thioclava sp. 13D2W-2 Genome Sequencing.</title>
        <authorList>
            <person name="Lai Q."/>
            <person name="Li G."/>
            <person name="Shao Z."/>
        </authorList>
    </citation>
    <scope>NUCLEOTIDE SEQUENCE [LARGE SCALE GENOMIC DNA]</scope>
    <source>
        <strain evidence="11">13D2W-2</strain>
    </source>
</reference>
<protein>
    <submittedName>
        <fullName evidence="10">Glycosyltransferase</fullName>
    </submittedName>
</protein>
<keyword evidence="4 10" id="KW-0808">Transferase</keyword>
<evidence type="ECO:0000256" key="4">
    <source>
        <dbReference type="ARBA" id="ARBA00022679"/>
    </source>
</evidence>
<dbReference type="AlphaFoldDB" id="A0A085TTC4"/>
<feature type="transmembrane region" description="Helical" evidence="8">
    <location>
        <begin position="298"/>
        <end position="316"/>
    </location>
</feature>
<dbReference type="Proteomes" id="UP000028607">
    <property type="component" value="Unassembled WGS sequence"/>
</dbReference>
<evidence type="ECO:0000256" key="3">
    <source>
        <dbReference type="ARBA" id="ARBA00022676"/>
    </source>
</evidence>
<comment type="caution">
    <text evidence="10">The sequence shown here is derived from an EMBL/GenBank/DDBJ whole genome shotgun (WGS) entry which is preliminary data.</text>
</comment>
<accession>A0A085TTC4</accession>
<dbReference type="GO" id="GO:0005886">
    <property type="term" value="C:plasma membrane"/>
    <property type="evidence" value="ECO:0007669"/>
    <property type="project" value="UniProtKB-SubCell"/>
</dbReference>
<feature type="domain" description="Glycosyltransferase RgtA/B/C/D-like" evidence="9">
    <location>
        <begin position="63"/>
        <end position="227"/>
    </location>
</feature>
<proteinExistence type="predicted"/>
<feature type="transmembrane region" description="Helical" evidence="8">
    <location>
        <begin position="84"/>
        <end position="105"/>
    </location>
</feature>
<keyword evidence="5 8" id="KW-0812">Transmembrane</keyword>
<feature type="transmembrane region" description="Helical" evidence="8">
    <location>
        <begin position="409"/>
        <end position="430"/>
    </location>
</feature>
<dbReference type="RefSeq" id="WP_051856120.1">
    <property type="nucleotide sequence ID" value="NZ_AQRC01000013.1"/>
</dbReference>
<evidence type="ECO:0000313" key="11">
    <source>
        <dbReference type="Proteomes" id="UP000028607"/>
    </source>
</evidence>
<dbReference type="GO" id="GO:0009103">
    <property type="term" value="P:lipopolysaccharide biosynthetic process"/>
    <property type="evidence" value="ECO:0007669"/>
    <property type="project" value="UniProtKB-ARBA"/>
</dbReference>
<dbReference type="OrthoDB" id="9810951at2"/>
<dbReference type="STRING" id="1317124.DW2_14665"/>
<dbReference type="EMBL" id="AQRC01000013">
    <property type="protein sequence ID" value="KFE33971.1"/>
    <property type="molecule type" value="Genomic_DNA"/>
</dbReference>
<evidence type="ECO:0000259" key="9">
    <source>
        <dbReference type="Pfam" id="PF13231"/>
    </source>
</evidence>
<dbReference type="InterPro" id="IPR050297">
    <property type="entry name" value="LipidA_mod_glycosyltrf_83"/>
</dbReference>
<feature type="transmembrane region" description="Helical" evidence="8">
    <location>
        <begin position="349"/>
        <end position="371"/>
    </location>
</feature>
<name>A0A085TTC4_9RHOB</name>
<dbReference type="GO" id="GO:0016763">
    <property type="term" value="F:pentosyltransferase activity"/>
    <property type="evidence" value="ECO:0007669"/>
    <property type="project" value="TreeGrafter"/>
</dbReference>
<feature type="transmembrane region" description="Helical" evidence="8">
    <location>
        <begin position="117"/>
        <end position="134"/>
    </location>
</feature>
<evidence type="ECO:0000256" key="6">
    <source>
        <dbReference type="ARBA" id="ARBA00022989"/>
    </source>
</evidence>
<dbReference type="PANTHER" id="PTHR33908">
    <property type="entry name" value="MANNOSYLTRANSFERASE YKCB-RELATED"/>
    <property type="match status" value="1"/>
</dbReference>
<feature type="transmembrane region" description="Helical" evidence="8">
    <location>
        <begin position="377"/>
        <end position="397"/>
    </location>
</feature>
<reference evidence="10 11" key="2">
    <citation type="journal article" date="2015" name="Antonie Van Leeuwenhoek">
        <title>Thioclava indica sp. nov., isolated from surface seawater of the Indian Ocean.</title>
        <authorList>
            <person name="Liu Y."/>
            <person name="Lai Q."/>
            <person name="Du J."/>
            <person name="Xu H."/>
            <person name="Jiang L."/>
            <person name="Shao Z."/>
        </authorList>
    </citation>
    <scope>NUCLEOTIDE SEQUENCE [LARGE SCALE GENOMIC DNA]</scope>
    <source>
        <strain evidence="10 11">13D2W-2</strain>
    </source>
</reference>
<feature type="transmembrane region" description="Helical" evidence="8">
    <location>
        <begin position="213"/>
        <end position="239"/>
    </location>
</feature>
<keyword evidence="7 8" id="KW-0472">Membrane</keyword>
<evidence type="ECO:0000313" key="10">
    <source>
        <dbReference type="EMBL" id="KFE33971.1"/>
    </source>
</evidence>
<dbReference type="eggNOG" id="COG1807">
    <property type="taxonomic scope" value="Bacteria"/>
</dbReference>
<evidence type="ECO:0000256" key="7">
    <source>
        <dbReference type="ARBA" id="ARBA00023136"/>
    </source>
</evidence>
<evidence type="ECO:0000256" key="1">
    <source>
        <dbReference type="ARBA" id="ARBA00004651"/>
    </source>
</evidence>
<dbReference type="Pfam" id="PF13231">
    <property type="entry name" value="PMT_2"/>
    <property type="match status" value="1"/>
</dbReference>
<feature type="transmembrane region" description="Helical" evidence="8">
    <location>
        <begin position="140"/>
        <end position="156"/>
    </location>
</feature>
<keyword evidence="3" id="KW-0328">Glycosyltransferase</keyword>
<keyword evidence="6 8" id="KW-1133">Transmembrane helix</keyword>
<dbReference type="InterPro" id="IPR038731">
    <property type="entry name" value="RgtA/B/C-like"/>
</dbReference>
<keyword evidence="11" id="KW-1185">Reference proteome</keyword>
<evidence type="ECO:0000256" key="2">
    <source>
        <dbReference type="ARBA" id="ARBA00022475"/>
    </source>
</evidence>
<dbReference type="GO" id="GO:0010041">
    <property type="term" value="P:response to iron(III) ion"/>
    <property type="evidence" value="ECO:0007669"/>
    <property type="project" value="TreeGrafter"/>
</dbReference>